<proteinExistence type="predicted"/>
<dbReference type="Pfam" id="PF00300">
    <property type="entry name" value="His_Phos_1"/>
    <property type="match status" value="1"/>
</dbReference>
<dbReference type="OrthoDB" id="1697438at2"/>
<dbReference type="CDD" id="cd07067">
    <property type="entry name" value="HP_PGM_like"/>
    <property type="match status" value="1"/>
</dbReference>
<dbReference type="Gene3D" id="3.40.50.1240">
    <property type="entry name" value="Phosphoglycerate mutase-like"/>
    <property type="match status" value="1"/>
</dbReference>
<protein>
    <submittedName>
        <fullName evidence="1">Phosphohistidine phosphatase SixA</fullName>
    </submittedName>
</protein>
<sequence>MIIYFLRHGKAEVFGDDFSRELTTQGKIELYNKYKEFSKSLPKDKKIKIYSSPLKRACQSAEILSEILKTDFTINNEVLNYNIRDFIEGFERDKINIIISHEPFISTWIRDFCKVDVIVSRGSIHELQLDENLQGKLLGEF</sequence>
<name>A0A379C287_9FIRM</name>
<dbReference type="AlphaFoldDB" id="A0A379C287"/>
<accession>A0A379C287</accession>
<organism evidence="1 2">
    <name type="scientific">Peptoniphilus lacrimalis</name>
    <dbReference type="NCBI Taxonomy" id="33031"/>
    <lineage>
        <taxon>Bacteria</taxon>
        <taxon>Bacillati</taxon>
        <taxon>Bacillota</taxon>
        <taxon>Tissierellia</taxon>
        <taxon>Tissierellales</taxon>
        <taxon>Peptoniphilaceae</taxon>
        <taxon>Peptoniphilus</taxon>
    </lineage>
</organism>
<dbReference type="SUPFAM" id="SSF53254">
    <property type="entry name" value="Phosphoglycerate mutase-like"/>
    <property type="match status" value="1"/>
</dbReference>
<reference evidence="1 2" key="1">
    <citation type="submission" date="2018-06" db="EMBL/GenBank/DDBJ databases">
        <authorList>
            <consortium name="Pathogen Informatics"/>
            <person name="Doyle S."/>
        </authorList>
    </citation>
    <scope>NUCLEOTIDE SEQUENCE [LARGE SCALE GENOMIC DNA]</scope>
    <source>
        <strain evidence="1 2">NCTC13149</strain>
    </source>
</reference>
<dbReference type="InterPro" id="IPR029033">
    <property type="entry name" value="His_PPase_superfam"/>
</dbReference>
<evidence type="ECO:0000313" key="1">
    <source>
        <dbReference type="EMBL" id="SUB56353.1"/>
    </source>
</evidence>
<dbReference type="InterPro" id="IPR013078">
    <property type="entry name" value="His_Pase_superF_clade-1"/>
</dbReference>
<gene>
    <name evidence="1" type="ORF">NCTC13149_00123</name>
</gene>
<evidence type="ECO:0000313" key="2">
    <source>
        <dbReference type="Proteomes" id="UP000255517"/>
    </source>
</evidence>
<dbReference type="EMBL" id="UGSZ01000001">
    <property type="protein sequence ID" value="SUB56353.1"/>
    <property type="molecule type" value="Genomic_DNA"/>
</dbReference>
<dbReference type="Proteomes" id="UP000255517">
    <property type="component" value="Unassembled WGS sequence"/>
</dbReference>
<dbReference type="RefSeq" id="WP_019034244.1">
    <property type="nucleotide sequence ID" value="NZ_UGSZ01000001.1"/>
</dbReference>
<dbReference type="STRING" id="1122949.GCA_000378725_00194"/>